<evidence type="ECO:0000256" key="1">
    <source>
        <dbReference type="SAM" id="Phobius"/>
    </source>
</evidence>
<proteinExistence type="predicted"/>
<accession>A0ABD6EGF9</accession>
<keyword evidence="3" id="KW-1185">Reference proteome</keyword>
<dbReference type="EMBL" id="JBGFUD010003404">
    <property type="protein sequence ID" value="MFH4978685.1"/>
    <property type="molecule type" value="Genomic_DNA"/>
</dbReference>
<keyword evidence="1" id="KW-0472">Membrane</keyword>
<keyword evidence="1" id="KW-0812">Transmembrane</keyword>
<evidence type="ECO:0000313" key="3">
    <source>
        <dbReference type="Proteomes" id="UP001608902"/>
    </source>
</evidence>
<keyword evidence="1" id="KW-1133">Transmembrane helix</keyword>
<dbReference type="AlphaFoldDB" id="A0ABD6EGF9"/>
<comment type="caution">
    <text evidence="2">The sequence shown here is derived from an EMBL/GenBank/DDBJ whole genome shotgun (WGS) entry which is preliminary data.</text>
</comment>
<protein>
    <submittedName>
        <fullName evidence="2">Uncharacterized protein</fullName>
    </submittedName>
</protein>
<sequence>MHCSVTELGFLDDCRRLNHQISSFRSTGVYDQEVVTAIQHQFNGLSKLYRSVVECCLRQDRKTYRTAFSLLKKEWENVLSETKKFPQFSSSLNDSGIGTSYSFQERPTFNTNHASCKSLKKHVDVESFSSISQTRITKITLPIKRSPIQSNFRTRFLADPQYSAKPMNPTLTQLHLASAFLILIMTVTLSLLFSCTTIRTTVTYDVEPLV</sequence>
<dbReference type="Proteomes" id="UP001608902">
    <property type="component" value="Unassembled WGS sequence"/>
</dbReference>
<name>A0ABD6EGF9_9BILA</name>
<feature type="transmembrane region" description="Helical" evidence="1">
    <location>
        <begin position="174"/>
        <end position="193"/>
    </location>
</feature>
<organism evidence="2 3">
    <name type="scientific">Gnathostoma spinigerum</name>
    <dbReference type="NCBI Taxonomy" id="75299"/>
    <lineage>
        <taxon>Eukaryota</taxon>
        <taxon>Metazoa</taxon>
        <taxon>Ecdysozoa</taxon>
        <taxon>Nematoda</taxon>
        <taxon>Chromadorea</taxon>
        <taxon>Rhabditida</taxon>
        <taxon>Spirurina</taxon>
        <taxon>Gnathostomatomorpha</taxon>
        <taxon>Gnathostomatoidea</taxon>
        <taxon>Gnathostomatidae</taxon>
        <taxon>Gnathostoma</taxon>
    </lineage>
</organism>
<reference evidence="2 3" key="1">
    <citation type="submission" date="2024-08" db="EMBL/GenBank/DDBJ databases">
        <title>Gnathostoma spinigerum genome.</title>
        <authorList>
            <person name="Gonzalez-Bertolin B."/>
            <person name="Monzon S."/>
            <person name="Zaballos A."/>
            <person name="Jimenez P."/>
            <person name="Dekumyoy P."/>
            <person name="Varona S."/>
            <person name="Cuesta I."/>
            <person name="Sumanam S."/>
            <person name="Adisakwattana P."/>
            <person name="Gasser R.B."/>
            <person name="Hernandez-Gonzalez A."/>
            <person name="Young N.D."/>
            <person name="Perteguer M.J."/>
        </authorList>
    </citation>
    <scope>NUCLEOTIDE SEQUENCE [LARGE SCALE GENOMIC DNA]</scope>
    <source>
        <strain evidence="2">AL3</strain>
        <tissue evidence="2">Liver</tissue>
    </source>
</reference>
<evidence type="ECO:0000313" key="2">
    <source>
        <dbReference type="EMBL" id="MFH4978685.1"/>
    </source>
</evidence>
<gene>
    <name evidence="2" type="ORF">AB6A40_005394</name>
</gene>